<accession>A0A1M2VEF0</accession>
<dbReference type="PANTHER" id="PTHR34587">
    <property type="entry name" value="VWFA DOMAIN-CONTAINING PROTEIN"/>
    <property type="match status" value="1"/>
</dbReference>
<evidence type="ECO:0000313" key="2">
    <source>
        <dbReference type="EMBL" id="OJT05917.1"/>
    </source>
</evidence>
<feature type="chain" id="PRO_5012747462" evidence="1">
    <location>
        <begin position="19"/>
        <end position="174"/>
    </location>
</feature>
<dbReference type="EMBL" id="MNAD01001366">
    <property type="protein sequence ID" value="OJT05917.1"/>
    <property type="molecule type" value="Genomic_DNA"/>
</dbReference>
<sequence>MKLLISCAAFLLITPVFARTSSQSDVRSARQTYASIPAPSIDALLGTELLAYVLDEDNDPQSSLTLVQSVIATFFDNDGQDEPIAGQVPSLTSLNNFINFCATRPDLQITNGRQILTGSCNPTPMGVIASTANMPSTKFIFPQTSTTVTANADFTIQLAVNNLETGHITNVRET</sequence>
<comment type="caution">
    <text evidence="2">The sequence shown here is derived from an EMBL/GenBank/DDBJ whole genome shotgun (WGS) entry which is preliminary data.</text>
</comment>
<feature type="signal peptide" evidence="1">
    <location>
        <begin position="1"/>
        <end position="18"/>
    </location>
</feature>
<gene>
    <name evidence="2" type="ORF">TRAPUB_3267</name>
</gene>
<dbReference type="OMA" id="ETGHITN"/>
<name>A0A1M2VEF0_TRAPU</name>
<dbReference type="AlphaFoldDB" id="A0A1M2VEF0"/>
<protein>
    <submittedName>
        <fullName evidence="2">Uncharacterized protein</fullName>
    </submittedName>
</protein>
<evidence type="ECO:0000256" key="1">
    <source>
        <dbReference type="SAM" id="SignalP"/>
    </source>
</evidence>
<keyword evidence="1" id="KW-0732">Signal</keyword>
<organism evidence="2 3">
    <name type="scientific">Trametes pubescens</name>
    <name type="common">White-rot fungus</name>
    <dbReference type="NCBI Taxonomy" id="154538"/>
    <lineage>
        <taxon>Eukaryota</taxon>
        <taxon>Fungi</taxon>
        <taxon>Dikarya</taxon>
        <taxon>Basidiomycota</taxon>
        <taxon>Agaricomycotina</taxon>
        <taxon>Agaricomycetes</taxon>
        <taxon>Polyporales</taxon>
        <taxon>Polyporaceae</taxon>
        <taxon>Trametes</taxon>
    </lineage>
</organism>
<dbReference type="STRING" id="154538.A0A1M2VEF0"/>
<dbReference type="OrthoDB" id="2336871at2759"/>
<evidence type="ECO:0000313" key="3">
    <source>
        <dbReference type="Proteomes" id="UP000184267"/>
    </source>
</evidence>
<proteinExistence type="predicted"/>
<dbReference type="PANTHER" id="PTHR34587:SF2">
    <property type="entry name" value="G-PROTEIN COUPLED RECEPTORS FAMILY 1 PROFILE DOMAIN-CONTAINING PROTEIN"/>
    <property type="match status" value="1"/>
</dbReference>
<keyword evidence="3" id="KW-1185">Reference proteome</keyword>
<dbReference type="InterPro" id="IPR053216">
    <property type="entry name" value="Appressorial_penetr-assoc"/>
</dbReference>
<dbReference type="Proteomes" id="UP000184267">
    <property type="component" value="Unassembled WGS sequence"/>
</dbReference>
<reference evidence="2 3" key="1">
    <citation type="submission" date="2016-10" db="EMBL/GenBank/DDBJ databases">
        <title>Genome sequence of the basidiomycete white-rot fungus Trametes pubescens.</title>
        <authorList>
            <person name="Makela M.R."/>
            <person name="Granchi Z."/>
            <person name="Peng M."/>
            <person name="De Vries R.P."/>
            <person name="Grigoriev I."/>
            <person name="Riley R."/>
            <person name="Hilden K."/>
        </authorList>
    </citation>
    <scope>NUCLEOTIDE SEQUENCE [LARGE SCALE GENOMIC DNA]</scope>
    <source>
        <strain evidence="2 3">FBCC735</strain>
    </source>
</reference>